<dbReference type="Proteomes" id="UP001177021">
    <property type="component" value="Unassembled WGS sequence"/>
</dbReference>
<gene>
    <name evidence="1" type="ORF">MILVUS5_LOCUS22822</name>
</gene>
<sequence length="84" mass="9845">MIGFFLTWKTNYDIISSNLLIYIGFSSSNCVHTKSYNDEYVFLLQDVKIHDEGVVELEVDEKCLFMEFSRKLRYTNISNCNDAD</sequence>
<keyword evidence="2" id="KW-1185">Reference proteome</keyword>
<organism evidence="1 2">
    <name type="scientific">Trifolium pratense</name>
    <name type="common">Red clover</name>
    <dbReference type="NCBI Taxonomy" id="57577"/>
    <lineage>
        <taxon>Eukaryota</taxon>
        <taxon>Viridiplantae</taxon>
        <taxon>Streptophyta</taxon>
        <taxon>Embryophyta</taxon>
        <taxon>Tracheophyta</taxon>
        <taxon>Spermatophyta</taxon>
        <taxon>Magnoliopsida</taxon>
        <taxon>eudicotyledons</taxon>
        <taxon>Gunneridae</taxon>
        <taxon>Pentapetalae</taxon>
        <taxon>rosids</taxon>
        <taxon>fabids</taxon>
        <taxon>Fabales</taxon>
        <taxon>Fabaceae</taxon>
        <taxon>Papilionoideae</taxon>
        <taxon>50 kb inversion clade</taxon>
        <taxon>NPAAA clade</taxon>
        <taxon>Hologalegina</taxon>
        <taxon>IRL clade</taxon>
        <taxon>Trifolieae</taxon>
        <taxon>Trifolium</taxon>
    </lineage>
</organism>
<dbReference type="EMBL" id="CASHSV030000206">
    <property type="protein sequence ID" value="CAJ2655979.1"/>
    <property type="molecule type" value="Genomic_DNA"/>
</dbReference>
<name>A0ACB0KJ11_TRIPR</name>
<accession>A0ACB0KJ11</accession>
<evidence type="ECO:0000313" key="2">
    <source>
        <dbReference type="Proteomes" id="UP001177021"/>
    </source>
</evidence>
<evidence type="ECO:0000313" key="1">
    <source>
        <dbReference type="EMBL" id="CAJ2655979.1"/>
    </source>
</evidence>
<protein>
    <submittedName>
        <fullName evidence="1">Uncharacterized protein</fullName>
    </submittedName>
</protein>
<proteinExistence type="predicted"/>
<reference evidence="1" key="1">
    <citation type="submission" date="2023-10" db="EMBL/GenBank/DDBJ databases">
        <authorList>
            <person name="Rodriguez Cubillos JULIANA M."/>
            <person name="De Vega J."/>
        </authorList>
    </citation>
    <scope>NUCLEOTIDE SEQUENCE</scope>
</reference>
<comment type="caution">
    <text evidence="1">The sequence shown here is derived from an EMBL/GenBank/DDBJ whole genome shotgun (WGS) entry which is preliminary data.</text>
</comment>